<dbReference type="AlphaFoldDB" id="A0A1I4V3U0"/>
<evidence type="ECO:0000313" key="1">
    <source>
        <dbReference type="EMBL" id="SFM95640.1"/>
    </source>
</evidence>
<dbReference type="EMBL" id="FOUR01000003">
    <property type="protein sequence ID" value="SFM95640.1"/>
    <property type="molecule type" value="Genomic_DNA"/>
</dbReference>
<dbReference type="RefSeq" id="WP_092001611.1">
    <property type="nucleotide sequence ID" value="NZ_FOUR01000003.1"/>
</dbReference>
<evidence type="ECO:0000313" key="2">
    <source>
        <dbReference type="Proteomes" id="UP000199339"/>
    </source>
</evidence>
<reference evidence="2" key="1">
    <citation type="submission" date="2016-10" db="EMBL/GenBank/DDBJ databases">
        <authorList>
            <person name="Varghese N."/>
            <person name="Submissions S."/>
        </authorList>
    </citation>
    <scope>NUCLEOTIDE SEQUENCE [LARGE SCALE GENOMIC DNA]</scope>
    <source>
        <strain evidence="2">CGMCC 1.6775</strain>
    </source>
</reference>
<dbReference type="Proteomes" id="UP000199339">
    <property type="component" value="Unassembled WGS sequence"/>
</dbReference>
<accession>A0A1I4V3U0</accession>
<gene>
    <name evidence="1" type="ORF">SAMN04487961_1701</name>
</gene>
<proteinExistence type="predicted"/>
<dbReference type="OrthoDB" id="6367234at2"/>
<name>A0A1I4V3U0_9GAMM</name>
<organism evidence="1 2">
    <name type="scientific">Marinobacter pelagius</name>
    <dbReference type="NCBI Taxonomy" id="379482"/>
    <lineage>
        <taxon>Bacteria</taxon>
        <taxon>Pseudomonadati</taxon>
        <taxon>Pseudomonadota</taxon>
        <taxon>Gammaproteobacteria</taxon>
        <taxon>Pseudomonadales</taxon>
        <taxon>Marinobacteraceae</taxon>
        <taxon>Marinobacter</taxon>
    </lineage>
</organism>
<protein>
    <submittedName>
        <fullName evidence="1">Uncharacterized protein</fullName>
    </submittedName>
</protein>
<sequence length="124" mass="13572">MKFPTVTVTLVSLALIFVLWDQTREKPEPADASRFANLATDPVQLGVAVDWLVTQVPAFCEQATGQSVGTDAHSTCVKESEARSSVCRREMHDRFPSIVASDAVFRDLSITMMNCLVPQSGLID</sequence>
<keyword evidence="2" id="KW-1185">Reference proteome</keyword>